<dbReference type="CDD" id="cd00165">
    <property type="entry name" value="S4"/>
    <property type="match status" value="1"/>
</dbReference>
<dbReference type="EC" id="5.4.99.-" evidence="5"/>
<dbReference type="InterPro" id="IPR006225">
    <property type="entry name" value="PsdUridine_synth_RluC/D"/>
</dbReference>
<dbReference type="AlphaFoldDB" id="A0A9D1QD96"/>
<keyword evidence="4" id="KW-0694">RNA-binding</keyword>
<dbReference type="EMBL" id="DXHL01000001">
    <property type="protein sequence ID" value="HIW09866.1"/>
    <property type="molecule type" value="Genomic_DNA"/>
</dbReference>
<dbReference type="InterPro" id="IPR006224">
    <property type="entry name" value="PsdUridine_synth_RluA-like_CS"/>
</dbReference>
<evidence type="ECO:0000313" key="7">
    <source>
        <dbReference type="EMBL" id="HIW09866.1"/>
    </source>
</evidence>
<reference evidence="7" key="2">
    <citation type="submission" date="2021-04" db="EMBL/GenBank/DDBJ databases">
        <authorList>
            <person name="Gilroy R."/>
        </authorList>
    </citation>
    <scope>NUCLEOTIDE SEQUENCE</scope>
    <source>
        <strain evidence="7">ChiBcec15-1070</strain>
    </source>
</reference>
<dbReference type="PROSITE" id="PS50889">
    <property type="entry name" value="S4"/>
    <property type="match status" value="1"/>
</dbReference>
<comment type="similarity">
    <text evidence="1 5">Belongs to the pseudouridine synthase RluA family.</text>
</comment>
<comment type="catalytic activity">
    <reaction evidence="5">
        <text>a uridine in RNA = a pseudouridine in RNA</text>
        <dbReference type="Rhea" id="RHEA:48348"/>
        <dbReference type="Rhea" id="RHEA-COMP:12068"/>
        <dbReference type="Rhea" id="RHEA-COMP:12069"/>
        <dbReference type="ChEBI" id="CHEBI:65314"/>
        <dbReference type="ChEBI" id="CHEBI:65315"/>
    </reaction>
</comment>
<feature type="domain" description="Pseudouridine synthase RsuA/RluA-like" evidence="6">
    <location>
        <begin position="88"/>
        <end position="240"/>
    </location>
</feature>
<dbReference type="NCBIfam" id="TIGR00005">
    <property type="entry name" value="rluA_subfam"/>
    <property type="match status" value="1"/>
</dbReference>
<comment type="caution">
    <text evidence="7">The sequence shown here is derived from an EMBL/GenBank/DDBJ whole genome shotgun (WGS) entry which is preliminary data.</text>
</comment>
<evidence type="ECO:0000313" key="8">
    <source>
        <dbReference type="Proteomes" id="UP000823926"/>
    </source>
</evidence>
<evidence type="ECO:0000259" key="6">
    <source>
        <dbReference type="Pfam" id="PF00849"/>
    </source>
</evidence>
<evidence type="ECO:0000256" key="1">
    <source>
        <dbReference type="ARBA" id="ARBA00010876"/>
    </source>
</evidence>
<accession>A0A9D1QD96</accession>
<dbReference type="InterPro" id="IPR020103">
    <property type="entry name" value="PsdUridine_synth_cat_dom_sf"/>
</dbReference>
<evidence type="ECO:0000256" key="4">
    <source>
        <dbReference type="PROSITE-ProRule" id="PRU00182"/>
    </source>
</evidence>
<proteinExistence type="inferred from homology"/>
<dbReference type="GO" id="GO:0000455">
    <property type="term" value="P:enzyme-directed rRNA pseudouridine synthesis"/>
    <property type="evidence" value="ECO:0007669"/>
    <property type="project" value="TreeGrafter"/>
</dbReference>
<dbReference type="InterPro" id="IPR050188">
    <property type="entry name" value="RluA_PseudoU_synthase"/>
</dbReference>
<evidence type="ECO:0000256" key="3">
    <source>
        <dbReference type="PIRSR" id="PIRSR606225-1"/>
    </source>
</evidence>
<dbReference type="PANTHER" id="PTHR21600:SF44">
    <property type="entry name" value="RIBOSOMAL LARGE SUBUNIT PSEUDOURIDINE SYNTHASE D"/>
    <property type="match status" value="1"/>
</dbReference>
<reference evidence="7" key="1">
    <citation type="journal article" date="2021" name="PeerJ">
        <title>Extensive microbial diversity within the chicken gut microbiome revealed by metagenomics and culture.</title>
        <authorList>
            <person name="Gilroy R."/>
            <person name="Ravi A."/>
            <person name="Getino M."/>
            <person name="Pursley I."/>
            <person name="Horton D.L."/>
            <person name="Alikhan N.F."/>
            <person name="Baker D."/>
            <person name="Gharbi K."/>
            <person name="Hall N."/>
            <person name="Watson M."/>
            <person name="Adriaenssens E.M."/>
            <person name="Foster-Nyarko E."/>
            <person name="Jarju S."/>
            <person name="Secka A."/>
            <person name="Antonio M."/>
            <person name="Oren A."/>
            <person name="Chaudhuri R.R."/>
            <person name="La Ragione R."/>
            <person name="Hildebrand F."/>
            <person name="Pallen M.J."/>
        </authorList>
    </citation>
    <scope>NUCLEOTIDE SEQUENCE</scope>
    <source>
        <strain evidence="7">ChiBcec15-1070</strain>
    </source>
</reference>
<comment type="function">
    <text evidence="5">Responsible for synthesis of pseudouridine from uracil.</text>
</comment>
<name>A0A9D1QD96_9BACT</name>
<dbReference type="Gene3D" id="3.30.2350.10">
    <property type="entry name" value="Pseudouridine synthase"/>
    <property type="match status" value="1"/>
</dbReference>
<dbReference type="SUPFAM" id="SSF55120">
    <property type="entry name" value="Pseudouridine synthase"/>
    <property type="match status" value="1"/>
</dbReference>
<dbReference type="PANTHER" id="PTHR21600">
    <property type="entry name" value="MITOCHONDRIAL RNA PSEUDOURIDINE SYNTHASE"/>
    <property type="match status" value="1"/>
</dbReference>
<dbReference type="GO" id="GO:0009982">
    <property type="term" value="F:pseudouridine synthase activity"/>
    <property type="evidence" value="ECO:0007669"/>
    <property type="project" value="InterPro"/>
</dbReference>
<keyword evidence="2 5" id="KW-0413">Isomerase</keyword>
<dbReference type="GO" id="GO:0003723">
    <property type="term" value="F:RNA binding"/>
    <property type="evidence" value="ECO:0007669"/>
    <property type="project" value="UniProtKB-KW"/>
</dbReference>
<feature type="active site" evidence="3">
    <location>
        <position position="135"/>
    </location>
</feature>
<organism evidence="7 8">
    <name type="scientific">Candidatus Rikenella faecigallinarum</name>
    <dbReference type="NCBI Taxonomy" id="2838745"/>
    <lineage>
        <taxon>Bacteria</taxon>
        <taxon>Pseudomonadati</taxon>
        <taxon>Bacteroidota</taxon>
        <taxon>Bacteroidia</taxon>
        <taxon>Bacteroidales</taxon>
        <taxon>Rikenellaceae</taxon>
        <taxon>Rikenella</taxon>
    </lineage>
</organism>
<gene>
    <name evidence="7" type="ORF">H9888_00030</name>
</gene>
<protein>
    <recommendedName>
        <fullName evidence="5">Pseudouridine synthase</fullName>
        <ecNumber evidence="5">5.4.99.-</ecNumber>
    </recommendedName>
</protein>
<sequence length="294" mass="33485">MKKQLPETLTLEVREPNTLLPFLFASFSDRSKTTVKSYLAHRQVVVNGCITTQFDTPLSVGDRVEVSFGRARAGLSNPMLRIVYEDDDLIVVEKRNGLLSVATDKQIMRTAYSILSEYVKESDGRNKIFVVHRLDRETSGLMVFAKSEAVKLKMQRNWEETVVERKYYAVVEGLIEQESGMISTYLTESRAMKVYVTQREEGKIAHTGFRVLKRSVRNHVTLLELELATGRKNQIRAHMEYIGHPIIGDKKYGSRRGLIGRVALHAGVLSFIHPVSGVRHDFSTPVPRKFLELF</sequence>
<dbReference type="PROSITE" id="PS01129">
    <property type="entry name" value="PSI_RLU"/>
    <property type="match status" value="1"/>
</dbReference>
<dbReference type="CDD" id="cd02869">
    <property type="entry name" value="PseudoU_synth_RluA_like"/>
    <property type="match status" value="1"/>
</dbReference>
<evidence type="ECO:0000256" key="2">
    <source>
        <dbReference type="ARBA" id="ARBA00023235"/>
    </source>
</evidence>
<dbReference type="GO" id="GO:0140098">
    <property type="term" value="F:catalytic activity, acting on RNA"/>
    <property type="evidence" value="ECO:0007669"/>
    <property type="project" value="UniProtKB-ARBA"/>
</dbReference>
<dbReference type="Pfam" id="PF00849">
    <property type="entry name" value="PseudoU_synth_2"/>
    <property type="match status" value="1"/>
</dbReference>
<dbReference type="InterPro" id="IPR006145">
    <property type="entry name" value="PsdUridine_synth_RsuA/RluA"/>
</dbReference>
<evidence type="ECO:0000256" key="5">
    <source>
        <dbReference type="RuleBase" id="RU362028"/>
    </source>
</evidence>
<dbReference type="Proteomes" id="UP000823926">
    <property type="component" value="Unassembled WGS sequence"/>
</dbReference>